<dbReference type="PANTHER" id="PTHR45006">
    <property type="entry name" value="DNAJ-LIKE PROTEIN 1"/>
    <property type="match status" value="1"/>
</dbReference>
<dbReference type="FunFam" id="1.10.287.110:FF:000028">
    <property type="entry name" value="DnaJ domain protein"/>
    <property type="match status" value="1"/>
</dbReference>
<proteinExistence type="predicted"/>
<dbReference type="Pfam" id="PF00226">
    <property type="entry name" value="DnaJ"/>
    <property type="match status" value="1"/>
</dbReference>
<dbReference type="GeneID" id="54781158"/>
<dbReference type="SUPFAM" id="SSF46565">
    <property type="entry name" value="Chaperone J-domain"/>
    <property type="match status" value="1"/>
</dbReference>
<dbReference type="PANTHER" id="PTHR45006:SF1">
    <property type="entry name" value="DNAJ-LIKE PROTEIN 1"/>
    <property type="match status" value="1"/>
</dbReference>
<reference evidence="4 5" key="1">
    <citation type="submission" date="2019-07" db="EMBL/GenBank/DDBJ databases">
        <title>Genome assembly of two rare yeast pathogens: Diutina rugosa and Trichomonascus ciferrii.</title>
        <authorList>
            <person name="Mixao V."/>
            <person name="Saus E."/>
            <person name="Hansen A."/>
            <person name="Lass-Flor C."/>
            <person name="Gabaldon T."/>
        </authorList>
    </citation>
    <scope>NUCLEOTIDE SEQUENCE [LARGE SCALE GENOMIC DNA]</scope>
    <source>
        <strain evidence="4 5">CBS 613</strain>
    </source>
</reference>
<dbReference type="InterPro" id="IPR026894">
    <property type="entry name" value="DnaJ_X"/>
</dbReference>
<feature type="region of interest" description="Disordered" evidence="2">
    <location>
        <begin position="116"/>
        <end position="148"/>
    </location>
</feature>
<feature type="compositionally biased region" description="Basic residues" evidence="2">
    <location>
        <begin position="445"/>
        <end position="455"/>
    </location>
</feature>
<dbReference type="GO" id="GO:0016558">
    <property type="term" value="P:protein import into peroxisome matrix"/>
    <property type="evidence" value="ECO:0007669"/>
    <property type="project" value="TreeGrafter"/>
</dbReference>
<evidence type="ECO:0000256" key="1">
    <source>
        <dbReference type="ARBA" id="ARBA00023186"/>
    </source>
</evidence>
<dbReference type="InterPro" id="IPR001623">
    <property type="entry name" value="DnaJ_domain"/>
</dbReference>
<keyword evidence="5" id="KW-1185">Reference proteome</keyword>
<feature type="domain" description="J" evidence="3">
    <location>
        <begin position="6"/>
        <end position="71"/>
    </location>
</feature>
<feature type="region of interest" description="Disordered" evidence="2">
    <location>
        <begin position="445"/>
        <end position="464"/>
    </location>
</feature>
<dbReference type="GO" id="GO:0005829">
    <property type="term" value="C:cytosol"/>
    <property type="evidence" value="ECO:0007669"/>
    <property type="project" value="TreeGrafter"/>
</dbReference>
<feature type="region of interest" description="Disordered" evidence="2">
    <location>
        <begin position="275"/>
        <end position="362"/>
    </location>
</feature>
<name>A0A642URL1_DIURU</name>
<dbReference type="Proteomes" id="UP000449547">
    <property type="component" value="Unassembled WGS sequence"/>
</dbReference>
<evidence type="ECO:0000313" key="5">
    <source>
        <dbReference type="Proteomes" id="UP000449547"/>
    </source>
</evidence>
<feature type="compositionally biased region" description="Basic and acidic residues" evidence="2">
    <location>
        <begin position="125"/>
        <end position="148"/>
    </location>
</feature>
<sequence>MVADTEYYDLLELDSSATSLEIKRAYRKLAIRLHPDKNPDDPDSEEKFKRVGEAYQVLSDDQLRSKYDKYGKQESVPSNGFEDPAEFFNMIFGGEAFGDWIGELSLLQELTKSAELQSMDDDGEGKEGKEGEARLLGETSIDEKEKRKHDLEKFEAECAQKKEESRQQLQEKLVNRLSLLTETDMADDVVESFREKMRYEADMLKMESFGLEILHTLGEIYRTKSRIFLKNQTFFGWGGFFHSLGEKGGVVKDTFSAVTSALDAQRTMAEYTKMQEDNEYHAKKEAEAEGKTTEDATTEGETASETTNDAAADSTKPEPETTTSHTTAYEPDLSSPPPSTSTSTSTKKGKPEPVPEKHTQEELQEMEQYLMGKVLAAAWGGTKFEIQGTARGICDNILDDKSVPLESRIARAKALRIIGDVFLSTSRTEAEAEEARVFEELVAKAGKKREKKKKAKPDTEETAA</sequence>
<evidence type="ECO:0000313" key="4">
    <source>
        <dbReference type="EMBL" id="KAA8903220.1"/>
    </source>
</evidence>
<feature type="compositionally biased region" description="Basic and acidic residues" evidence="2">
    <location>
        <begin position="349"/>
        <end position="361"/>
    </location>
</feature>
<dbReference type="PROSITE" id="PS50076">
    <property type="entry name" value="DNAJ_2"/>
    <property type="match status" value="1"/>
</dbReference>
<dbReference type="InterPro" id="IPR018253">
    <property type="entry name" value="DnaJ_domain_CS"/>
</dbReference>
<dbReference type="Pfam" id="PF14308">
    <property type="entry name" value="DnaJ-X"/>
    <property type="match status" value="1"/>
</dbReference>
<dbReference type="InterPro" id="IPR036869">
    <property type="entry name" value="J_dom_sf"/>
</dbReference>
<dbReference type="Gene3D" id="1.10.287.110">
    <property type="entry name" value="DnaJ domain"/>
    <property type="match status" value="1"/>
</dbReference>
<dbReference type="VEuPathDB" id="FungiDB:DIURU_002507"/>
<feature type="compositionally biased region" description="Basic and acidic residues" evidence="2">
    <location>
        <begin position="275"/>
        <end position="294"/>
    </location>
</feature>
<dbReference type="PRINTS" id="PR00625">
    <property type="entry name" value="JDOMAIN"/>
</dbReference>
<keyword evidence="1" id="KW-0143">Chaperone</keyword>
<organism evidence="4 5">
    <name type="scientific">Diutina rugosa</name>
    <name type="common">Yeast</name>
    <name type="synonym">Candida rugosa</name>
    <dbReference type="NCBI Taxonomy" id="5481"/>
    <lineage>
        <taxon>Eukaryota</taxon>
        <taxon>Fungi</taxon>
        <taxon>Dikarya</taxon>
        <taxon>Ascomycota</taxon>
        <taxon>Saccharomycotina</taxon>
        <taxon>Pichiomycetes</taxon>
        <taxon>Debaryomycetaceae</taxon>
        <taxon>Diutina</taxon>
    </lineage>
</organism>
<dbReference type="PROSITE" id="PS00636">
    <property type="entry name" value="DNAJ_1"/>
    <property type="match status" value="1"/>
</dbReference>
<gene>
    <name evidence="4" type="ORF">DIURU_002507</name>
</gene>
<dbReference type="OMA" id="RPALMDK"/>
<dbReference type="RefSeq" id="XP_034012673.1">
    <property type="nucleotide sequence ID" value="XM_034155166.1"/>
</dbReference>
<comment type="caution">
    <text evidence="4">The sequence shown here is derived from an EMBL/GenBank/DDBJ whole genome shotgun (WGS) entry which is preliminary data.</text>
</comment>
<protein>
    <recommendedName>
        <fullName evidence="3">J domain-containing protein</fullName>
    </recommendedName>
</protein>
<evidence type="ECO:0000256" key="2">
    <source>
        <dbReference type="SAM" id="MobiDB-lite"/>
    </source>
</evidence>
<dbReference type="AlphaFoldDB" id="A0A642URL1"/>
<dbReference type="OrthoDB" id="552049at2759"/>
<dbReference type="CDD" id="cd06257">
    <property type="entry name" value="DnaJ"/>
    <property type="match status" value="1"/>
</dbReference>
<accession>A0A642URL1</accession>
<dbReference type="InterPro" id="IPR052814">
    <property type="entry name" value="Peroxisomal_DnaJ"/>
</dbReference>
<dbReference type="EMBL" id="SWFT01000070">
    <property type="protein sequence ID" value="KAA8903220.1"/>
    <property type="molecule type" value="Genomic_DNA"/>
</dbReference>
<dbReference type="SMART" id="SM00271">
    <property type="entry name" value="DnaJ"/>
    <property type="match status" value="1"/>
</dbReference>
<evidence type="ECO:0000259" key="3">
    <source>
        <dbReference type="PROSITE" id="PS50076"/>
    </source>
</evidence>